<evidence type="ECO:0000256" key="2">
    <source>
        <dbReference type="ARBA" id="ARBA00022737"/>
    </source>
</evidence>
<feature type="domain" description="Fibronectin type-III" evidence="7">
    <location>
        <begin position="188"/>
        <end position="283"/>
    </location>
</feature>
<feature type="domain" description="Ig-like" evidence="6">
    <location>
        <begin position="5"/>
        <end position="92"/>
    </location>
</feature>
<dbReference type="PANTHER" id="PTHR44427">
    <property type="entry name" value="CARCINOEMBRYONIC ANTIGEN-RELATED CELL ADHESION MOLECULE 19"/>
    <property type="match status" value="1"/>
</dbReference>
<keyword evidence="5" id="KW-1133">Transmembrane helix</keyword>
<evidence type="ECO:0000313" key="8">
    <source>
        <dbReference type="EMBL" id="GCB82410.1"/>
    </source>
</evidence>
<dbReference type="PANTHER" id="PTHR44427:SF5">
    <property type="entry name" value="V-SET AND IMMUNOGLOBULIN DOMAIN-CONTAINING PROTEIN 10-LIKE"/>
    <property type="match status" value="1"/>
</dbReference>
<keyword evidence="2" id="KW-0677">Repeat</keyword>
<dbReference type="SUPFAM" id="SSF49265">
    <property type="entry name" value="Fibronectin type III"/>
    <property type="match status" value="1"/>
</dbReference>
<dbReference type="SUPFAM" id="SSF48726">
    <property type="entry name" value="Immunoglobulin"/>
    <property type="match status" value="2"/>
</dbReference>
<dbReference type="STRING" id="75743.A0A401QAL8"/>
<dbReference type="EMBL" id="BFAA01020772">
    <property type="protein sequence ID" value="GCB82410.1"/>
    <property type="molecule type" value="Genomic_DNA"/>
</dbReference>
<dbReference type="InterPro" id="IPR007110">
    <property type="entry name" value="Ig-like_dom"/>
</dbReference>
<keyword evidence="1" id="KW-0732">Signal</keyword>
<reference evidence="8 9" key="1">
    <citation type="journal article" date="2018" name="Nat. Ecol. Evol.">
        <title>Shark genomes provide insights into elasmobranch evolution and the origin of vertebrates.</title>
        <authorList>
            <person name="Hara Y"/>
            <person name="Yamaguchi K"/>
            <person name="Onimaru K"/>
            <person name="Kadota M"/>
            <person name="Koyanagi M"/>
            <person name="Keeley SD"/>
            <person name="Tatsumi K"/>
            <person name="Tanaka K"/>
            <person name="Motone F"/>
            <person name="Kageyama Y"/>
            <person name="Nozu R"/>
            <person name="Adachi N"/>
            <person name="Nishimura O"/>
            <person name="Nakagawa R"/>
            <person name="Tanegashima C"/>
            <person name="Kiyatake I"/>
            <person name="Matsumoto R"/>
            <person name="Murakumo K"/>
            <person name="Nishida K"/>
            <person name="Terakita A"/>
            <person name="Kuratani S"/>
            <person name="Sato K"/>
            <person name="Hyodo S Kuraku.S."/>
        </authorList>
    </citation>
    <scope>NUCLEOTIDE SEQUENCE [LARGE SCALE GENOMIC DNA]</scope>
</reference>
<dbReference type="SMART" id="SM00408">
    <property type="entry name" value="IGc2"/>
    <property type="match status" value="2"/>
</dbReference>
<dbReference type="OrthoDB" id="6159398at2759"/>
<dbReference type="InterPro" id="IPR003961">
    <property type="entry name" value="FN3_dom"/>
</dbReference>
<feature type="non-terminal residue" evidence="8">
    <location>
        <position position="1"/>
    </location>
</feature>
<dbReference type="SMART" id="SM00409">
    <property type="entry name" value="IG"/>
    <property type="match status" value="2"/>
</dbReference>
<evidence type="ECO:0000256" key="1">
    <source>
        <dbReference type="ARBA" id="ARBA00022729"/>
    </source>
</evidence>
<gene>
    <name evidence="8" type="ORF">scyTo_0021993</name>
</gene>
<accession>A0A401QAL8</accession>
<name>A0A401QAL8_SCYTO</name>
<dbReference type="Pfam" id="PF07679">
    <property type="entry name" value="I-set"/>
    <property type="match status" value="1"/>
</dbReference>
<organism evidence="8 9">
    <name type="scientific">Scyliorhinus torazame</name>
    <name type="common">Cloudy catshark</name>
    <name type="synonym">Catulus torazame</name>
    <dbReference type="NCBI Taxonomy" id="75743"/>
    <lineage>
        <taxon>Eukaryota</taxon>
        <taxon>Metazoa</taxon>
        <taxon>Chordata</taxon>
        <taxon>Craniata</taxon>
        <taxon>Vertebrata</taxon>
        <taxon>Chondrichthyes</taxon>
        <taxon>Elasmobranchii</taxon>
        <taxon>Galeomorphii</taxon>
        <taxon>Galeoidea</taxon>
        <taxon>Carcharhiniformes</taxon>
        <taxon>Scyliorhinidae</taxon>
        <taxon>Scyliorhinus</taxon>
    </lineage>
</organism>
<dbReference type="InterPro" id="IPR013098">
    <property type="entry name" value="Ig_I-set"/>
</dbReference>
<dbReference type="InterPro" id="IPR013783">
    <property type="entry name" value="Ig-like_fold"/>
</dbReference>
<keyword evidence="5" id="KW-0472">Membrane</keyword>
<protein>
    <submittedName>
        <fullName evidence="8">Uncharacterized protein</fullName>
    </submittedName>
</protein>
<dbReference type="InterPro" id="IPR050831">
    <property type="entry name" value="CEA_cell_adhesion"/>
</dbReference>
<evidence type="ECO:0000256" key="4">
    <source>
        <dbReference type="ARBA" id="ARBA00023319"/>
    </source>
</evidence>
<feature type="transmembrane region" description="Helical" evidence="5">
    <location>
        <begin position="286"/>
        <end position="313"/>
    </location>
</feature>
<sequence length="341" mass="36780">GPDKPTVNIVSPTDPQPARFVLVNSTINLTCSTSSEPPAQYLWSVGESSDTNVPSSPVLILDRIQLDQAGIYSCIVTNARLSRTVRTTQMITVYVAPLVILSRRVVRETQGDATVTLTCEVRSNPASIIHWFKGEKVLRSNEKLKISPNSSEIQIRNFSLETDTGNYSCSCRNPLGENRPSLTLTAPLVMGVTVQRLNRTAASIAWEVRGSDVVTSFLVQSQVSTQRARSSSWATLHEAGMAERAVTVTQLQEEQGYSFRVLPLTGTQPGAPSPTQSVAPAVDNQLSVGAIAGIVVGCLVGALLILLLIILLIRCTCNVIAFCVSNMSVPLRVCVCVRESL</sequence>
<dbReference type="PROSITE" id="PS50835">
    <property type="entry name" value="IG_LIKE"/>
    <property type="match status" value="2"/>
</dbReference>
<dbReference type="InterPro" id="IPR036179">
    <property type="entry name" value="Ig-like_dom_sf"/>
</dbReference>
<dbReference type="AlphaFoldDB" id="A0A401QAL8"/>
<dbReference type="InterPro" id="IPR003598">
    <property type="entry name" value="Ig_sub2"/>
</dbReference>
<dbReference type="Pfam" id="PF00041">
    <property type="entry name" value="fn3"/>
    <property type="match status" value="1"/>
</dbReference>
<evidence type="ECO:0000259" key="7">
    <source>
        <dbReference type="PROSITE" id="PS50853"/>
    </source>
</evidence>
<feature type="domain" description="Ig-like" evidence="6">
    <location>
        <begin position="97"/>
        <end position="185"/>
    </location>
</feature>
<dbReference type="PROSITE" id="PS50853">
    <property type="entry name" value="FN3"/>
    <property type="match status" value="1"/>
</dbReference>
<keyword evidence="5" id="KW-0812">Transmembrane</keyword>
<dbReference type="Pfam" id="PF13927">
    <property type="entry name" value="Ig_3"/>
    <property type="match status" value="1"/>
</dbReference>
<dbReference type="Proteomes" id="UP000288216">
    <property type="component" value="Unassembled WGS sequence"/>
</dbReference>
<dbReference type="CDD" id="cd00096">
    <property type="entry name" value="Ig"/>
    <property type="match status" value="2"/>
</dbReference>
<dbReference type="Gene3D" id="2.60.40.10">
    <property type="entry name" value="Immunoglobulins"/>
    <property type="match status" value="3"/>
</dbReference>
<keyword evidence="9" id="KW-1185">Reference proteome</keyword>
<dbReference type="InterPro" id="IPR036116">
    <property type="entry name" value="FN3_sf"/>
</dbReference>
<keyword evidence="3" id="KW-0325">Glycoprotein</keyword>
<proteinExistence type="predicted"/>
<evidence type="ECO:0000313" key="9">
    <source>
        <dbReference type="Proteomes" id="UP000288216"/>
    </source>
</evidence>
<evidence type="ECO:0000256" key="3">
    <source>
        <dbReference type="ARBA" id="ARBA00023180"/>
    </source>
</evidence>
<comment type="caution">
    <text evidence="8">The sequence shown here is derived from an EMBL/GenBank/DDBJ whole genome shotgun (WGS) entry which is preliminary data.</text>
</comment>
<keyword evidence="4" id="KW-0393">Immunoglobulin domain</keyword>
<evidence type="ECO:0000256" key="5">
    <source>
        <dbReference type="SAM" id="Phobius"/>
    </source>
</evidence>
<dbReference type="CDD" id="cd00063">
    <property type="entry name" value="FN3"/>
    <property type="match status" value="1"/>
</dbReference>
<evidence type="ECO:0000259" key="6">
    <source>
        <dbReference type="PROSITE" id="PS50835"/>
    </source>
</evidence>
<dbReference type="InterPro" id="IPR003599">
    <property type="entry name" value="Ig_sub"/>
</dbReference>